<feature type="compositionally biased region" description="Basic and acidic residues" evidence="1">
    <location>
        <begin position="68"/>
        <end position="91"/>
    </location>
</feature>
<evidence type="ECO:0000313" key="2">
    <source>
        <dbReference type="EMBL" id="PKY41502.1"/>
    </source>
</evidence>
<proteinExistence type="predicted"/>
<dbReference type="VEuPathDB" id="FungiDB:FUN_024940"/>
<reference evidence="2 3" key="1">
    <citation type="submission" date="2015-10" db="EMBL/GenBank/DDBJ databases">
        <title>Genome analyses suggest a sexual origin of heterokaryosis in a supposedly ancient asexual fungus.</title>
        <authorList>
            <person name="Ropars J."/>
            <person name="Sedzielewska K."/>
            <person name="Noel J."/>
            <person name="Charron P."/>
            <person name="Farinelli L."/>
            <person name="Marton T."/>
            <person name="Kruger M."/>
            <person name="Pelin A."/>
            <person name="Brachmann A."/>
            <person name="Corradi N."/>
        </authorList>
    </citation>
    <scope>NUCLEOTIDE SEQUENCE [LARGE SCALE GENOMIC DNA]</scope>
    <source>
        <strain evidence="2 3">A4</strain>
    </source>
</reference>
<dbReference type="VEuPathDB" id="FungiDB:RhiirFUN_018457"/>
<dbReference type="EMBL" id="LLXI01000151">
    <property type="protein sequence ID" value="PKY41502.1"/>
    <property type="molecule type" value="Genomic_DNA"/>
</dbReference>
<feature type="region of interest" description="Disordered" evidence="1">
    <location>
        <begin position="34"/>
        <end position="149"/>
    </location>
</feature>
<feature type="compositionally biased region" description="Low complexity" evidence="1">
    <location>
        <begin position="139"/>
        <end position="149"/>
    </location>
</feature>
<feature type="compositionally biased region" description="Acidic residues" evidence="1">
    <location>
        <begin position="43"/>
        <end position="61"/>
    </location>
</feature>
<dbReference type="VEuPathDB" id="FungiDB:RhiirFUN_004013"/>
<feature type="compositionally biased region" description="Basic and acidic residues" evidence="1">
    <location>
        <begin position="100"/>
        <end position="112"/>
    </location>
</feature>
<name>A0A2I1G4D8_9GLOM</name>
<feature type="compositionally biased region" description="Acidic residues" evidence="1">
    <location>
        <begin position="113"/>
        <end position="129"/>
    </location>
</feature>
<gene>
    <name evidence="2" type="ORF">RhiirA4_500348</name>
</gene>
<dbReference type="VEuPathDB" id="FungiDB:FUN_007943"/>
<sequence>MHRSRIGRTPLIKSFSLRKSTNFSNRNILKKHKRIGLSKPGEDEIESQDMEITDENNENESNDNSGNFREDRNEDTFEMKEEDFREDRNEDSTFEMEENYDFRDFREDRNEDTFEMEEENYETEDIEEDYNFREEGDNNNDSSESDNNNNMEEDLIIDASMDINQMLNNNDGASYFETSTSALLFCWVQKHNISTNAYNDLADILQNPAFNASDVVKNVRRLWQWRHRLPLMPIRSRPIKINRKKTPSTSKEIKPSYYLSITDIIWNILNNPTLYDTLYFGPGIESETKKEYWHGDLWAESPLFGQDKIIINHENYCPGEFVIYKEGNSRRFGRIRSIISINNELRIKIQRVYIYNELPNHFYSNARSNTQEWQLWLVDQYLKEGSGIYIQLRNMLFDIRKHIRNHFVLGFVPFGGNFDDFIQPFISDMKQLEQGIVMNVMGEDCWVVAGLGSVTADLPQGNDLTGIKRHGAIKGCRTCLVAKENATDMNLDIANISRYHHITNIQFEEMFETPTLMQQNEIAKEYGLRNSLPALDQLIRERHLQSPQDIFHIMAGKTLKLLKLTIVMLSPEGEQSFIRVWKSFEYPYQWSKLPNPISHIESFTMADCLRLGMVIPFILNRSLSTNCLKSLELSKLQERTAKCSQLAFKISLTNNDYEELKNNLKKERELLTWLFSDFVSLPNLHACYHLFQHARTFGTLTNTEVGVKEMVHRIFKNIVPHTNRKNIELDLLKRYTTLQSIRHLADGGFDYRYLQPSIDFINMSRDSKHLFKDWFIIEDSLEEEESEDENRKTHFIHDCDARCKDNDHDLANNYYLKNDFFFKSL</sequence>
<evidence type="ECO:0000256" key="1">
    <source>
        <dbReference type="SAM" id="MobiDB-lite"/>
    </source>
</evidence>
<dbReference type="AlphaFoldDB" id="A0A2I1G4D8"/>
<comment type="caution">
    <text evidence="2">The sequence shown here is derived from an EMBL/GenBank/DDBJ whole genome shotgun (WGS) entry which is preliminary data.</text>
</comment>
<organism evidence="2 3">
    <name type="scientific">Rhizophagus irregularis</name>
    <dbReference type="NCBI Taxonomy" id="588596"/>
    <lineage>
        <taxon>Eukaryota</taxon>
        <taxon>Fungi</taxon>
        <taxon>Fungi incertae sedis</taxon>
        <taxon>Mucoromycota</taxon>
        <taxon>Glomeromycotina</taxon>
        <taxon>Glomeromycetes</taxon>
        <taxon>Glomerales</taxon>
        <taxon>Glomeraceae</taxon>
        <taxon>Rhizophagus</taxon>
    </lineage>
</organism>
<accession>A0A2I1G4D8</accession>
<protein>
    <recommendedName>
        <fullName evidence="4">BAH domain-containing protein</fullName>
    </recommendedName>
</protein>
<keyword evidence="3" id="KW-1185">Reference proteome</keyword>
<dbReference type="Proteomes" id="UP000234323">
    <property type="component" value="Unassembled WGS sequence"/>
</dbReference>
<evidence type="ECO:0000313" key="3">
    <source>
        <dbReference type="Proteomes" id="UP000234323"/>
    </source>
</evidence>
<evidence type="ECO:0008006" key="4">
    <source>
        <dbReference type="Google" id="ProtNLM"/>
    </source>
</evidence>
<dbReference type="VEuPathDB" id="FungiDB:RhiirA1_402217"/>